<protein>
    <submittedName>
        <fullName evidence="1">Uncharacterized protein</fullName>
    </submittedName>
</protein>
<proteinExistence type="predicted"/>
<gene>
    <name evidence="1" type="ORF">C1Y40_05881</name>
</gene>
<organism evidence="1 2">
    <name type="scientific">Mycobacterium talmoniae</name>
    <dbReference type="NCBI Taxonomy" id="1858794"/>
    <lineage>
        <taxon>Bacteria</taxon>
        <taxon>Bacillati</taxon>
        <taxon>Actinomycetota</taxon>
        <taxon>Actinomycetes</taxon>
        <taxon>Mycobacteriales</taxon>
        <taxon>Mycobacteriaceae</taxon>
        <taxon>Mycobacterium</taxon>
    </lineage>
</organism>
<dbReference type="AlphaFoldDB" id="A0A2S8BB70"/>
<accession>A0A2S8BB70</accession>
<evidence type="ECO:0000313" key="1">
    <source>
        <dbReference type="EMBL" id="PQM43960.1"/>
    </source>
</evidence>
<reference evidence="1 2" key="1">
    <citation type="journal article" date="2017" name="Int. J. Syst. Evol. Microbiol.">
        <title>Mycobacterium talmoniae sp. nov., a slowly growing mycobacterium isolated from human respiratory samples.</title>
        <authorList>
            <person name="Davidson R.M."/>
            <person name="DeGroote M.A."/>
            <person name="Marola J.L."/>
            <person name="Buss S."/>
            <person name="Jones V."/>
            <person name="McNeil M.R."/>
            <person name="Freifeld A.G."/>
            <person name="Elaine Epperson L."/>
            <person name="Hasan N.A."/>
            <person name="Jackson M."/>
            <person name="Iwen P.C."/>
            <person name="Salfinger M."/>
            <person name="Strong M."/>
        </authorList>
    </citation>
    <scope>NUCLEOTIDE SEQUENCE [LARGE SCALE GENOMIC DNA]</scope>
    <source>
        <strain evidence="1 2">ATCC BAA-2683</strain>
    </source>
</reference>
<sequence length="96" mass="10146">MRQFSKYNSVVGDPLIPSLCSLGPTEKPSSSRCTMNAEIPLASRSGSVTAITVYHVDLPPLVIQHLAPFRIQSSPSALARVRIAAASLPASRSLSA</sequence>
<dbReference type="EMBL" id="PPEA01001109">
    <property type="protein sequence ID" value="PQM43960.1"/>
    <property type="molecule type" value="Genomic_DNA"/>
</dbReference>
<comment type="caution">
    <text evidence="1">The sequence shown here is derived from an EMBL/GenBank/DDBJ whole genome shotgun (WGS) entry which is preliminary data.</text>
</comment>
<evidence type="ECO:0000313" key="2">
    <source>
        <dbReference type="Proteomes" id="UP000238296"/>
    </source>
</evidence>
<name>A0A2S8BB70_9MYCO</name>
<dbReference type="Proteomes" id="UP000238296">
    <property type="component" value="Unassembled WGS sequence"/>
</dbReference>